<dbReference type="RefSeq" id="WP_046666032.1">
    <property type="nucleotide sequence ID" value="NZ_CCRH01000004.1"/>
</dbReference>
<dbReference type="Gene3D" id="3.90.1150.10">
    <property type="entry name" value="Aspartate Aminotransferase, domain 1"/>
    <property type="match status" value="1"/>
</dbReference>
<evidence type="ECO:0000256" key="1">
    <source>
        <dbReference type="ARBA" id="ARBA00005384"/>
    </source>
</evidence>
<feature type="domain" description="HTH gntR-type" evidence="6">
    <location>
        <begin position="31"/>
        <end position="99"/>
    </location>
</feature>
<protein>
    <submittedName>
        <fullName evidence="7">Transcriptional regulator, MocR family</fullName>
    </submittedName>
</protein>
<dbReference type="GO" id="GO:0030170">
    <property type="term" value="F:pyridoxal phosphate binding"/>
    <property type="evidence" value="ECO:0007669"/>
    <property type="project" value="InterPro"/>
</dbReference>
<keyword evidence="2" id="KW-0663">Pyridoxal phosphate</keyword>
<dbReference type="EMBL" id="CCRH01000004">
    <property type="protein sequence ID" value="CDZ33393.1"/>
    <property type="molecule type" value="Genomic_DNA"/>
</dbReference>
<keyword evidence="5" id="KW-0804">Transcription</keyword>
<name>A0A0T7FEK7_NEOGA</name>
<evidence type="ECO:0000256" key="2">
    <source>
        <dbReference type="ARBA" id="ARBA00022898"/>
    </source>
</evidence>
<sequence length="482" mass="52315">MRRQANPLNLVPIAATKPVAWRPHLSKQRGETKHAALTERIIADIDAGVLKPMDRMPTHRDLARELGLSVQTVSLSYKEAERLGYLSGEIGRGTFVKTRVTDRAGRMMLDHSANEVHDLSIIRGVYLDAHEAASREILRELSEGDNASFMRPCRPIAGLDRHRETARIWLRTLGVTAGVERVLLTNGAAHGIFLALSCIVRSGDVVLSENLTDHGIIGLSNILGFSLKGLPTDNEGILPDALEAACAAGGVRALVLIPTLNNPTGHVTGAERRRQIAAIAARHGVFVIEDEVYRPLIEEDLPSITEMLPDLGFFVTSFTKVVLTGLRVGYLVVPPAYSIRAASILRVSSWSGTYLTGEIATRWVENGTAQRLLEIQRDEAKARQNIATEILGDHIASSHPLSLCAWLKVPPHWSEEGLVRSLTNQKVAVTPSEPFIAGPGHGGGIRICLGGRLNHASLAKALTTVRQAFEQLPPVYDVGSIG</sequence>
<dbReference type="InterPro" id="IPR015422">
    <property type="entry name" value="PyrdxlP-dep_Trfase_small"/>
</dbReference>
<organism evidence="7 8">
    <name type="scientific">Neorhizobium galegae bv. officinalis</name>
    <dbReference type="NCBI Taxonomy" id="323656"/>
    <lineage>
        <taxon>Bacteria</taxon>
        <taxon>Pseudomonadati</taxon>
        <taxon>Pseudomonadota</taxon>
        <taxon>Alphaproteobacteria</taxon>
        <taxon>Hyphomicrobiales</taxon>
        <taxon>Rhizobiaceae</taxon>
        <taxon>Rhizobium/Agrobacterium group</taxon>
        <taxon>Neorhizobium</taxon>
    </lineage>
</organism>
<evidence type="ECO:0000313" key="8">
    <source>
        <dbReference type="Proteomes" id="UP000046176"/>
    </source>
</evidence>
<dbReference type="InterPro" id="IPR015424">
    <property type="entry name" value="PyrdxlP-dep_Trfase"/>
</dbReference>
<proteinExistence type="inferred from homology"/>
<dbReference type="InterPro" id="IPR051446">
    <property type="entry name" value="HTH_trans_reg/aminotransferase"/>
</dbReference>
<dbReference type="PANTHER" id="PTHR46577:SF1">
    <property type="entry name" value="HTH-TYPE TRANSCRIPTIONAL REGULATORY PROTEIN GABR"/>
    <property type="match status" value="1"/>
</dbReference>
<accession>A0A0T7FEK7</accession>
<dbReference type="GO" id="GO:0003700">
    <property type="term" value="F:DNA-binding transcription factor activity"/>
    <property type="evidence" value="ECO:0007669"/>
    <property type="project" value="InterPro"/>
</dbReference>
<dbReference type="Gene3D" id="3.40.640.10">
    <property type="entry name" value="Type I PLP-dependent aspartate aminotransferase-like (Major domain)"/>
    <property type="match status" value="1"/>
</dbReference>
<keyword evidence="3" id="KW-0805">Transcription regulation</keyword>
<evidence type="ECO:0000313" key="7">
    <source>
        <dbReference type="EMBL" id="CDZ33393.1"/>
    </source>
</evidence>
<dbReference type="SUPFAM" id="SSF46785">
    <property type="entry name" value="Winged helix' DNA-binding domain"/>
    <property type="match status" value="1"/>
</dbReference>
<keyword evidence="4" id="KW-0238">DNA-binding</keyword>
<dbReference type="InterPro" id="IPR036390">
    <property type="entry name" value="WH_DNA-bd_sf"/>
</dbReference>
<dbReference type="Pfam" id="PF00392">
    <property type="entry name" value="GntR"/>
    <property type="match status" value="1"/>
</dbReference>
<gene>
    <name evidence="7" type="ORF">NGAL_HAMBI1145_18130</name>
</gene>
<dbReference type="InterPro" id="IPR015421">
    <property type="entry name" value="PyrdxlP-dep_Trfase_major"/>
</dbReference>
<dbReference type="PROSITE" id="PS50949">
    <property type="entry name" value="HTH_GNTR"/>
    <property type="match status" value="1"/>
</dbReference>
<comment type="similarity">
    <text evidence="1">In the C-terminal section; belongs to the class-I pyridoxal-phosphate-dependent aminotransferase family.</text>
</comment>
<dbReference type="CDD" id="cd07377">
    <property type="entry name" value="WHTH_GntR"/>
    <property type="match status" value="1"/>
</dbReference>
<evidence type="ECO:0000256" key="3">
    <source>
        <dbReference type="ARBA" id="ARBA00023015"/>
    </source>
</evidence>
<reference evidence="7 8" key="1">
    <citation type="submission" date="2014-08" db="EMBL/GenBank/DDBJ databases">
        <authorList>
            <person name="Chen Y.-H."/>
        </authorList>
    </citation>
    <scope>NUCLEOTIDE SEQUENCE [LARGE SCALE GENOMIC DNA]</scope>
</reference>
<dbReference type="PANTHER" id="PTHR46577">
    <property type="entry name" value="HTH-TYPE TRANSCRIPTIONAL REGULATORY PROTEIN GABR"/>
    <property type="match status" value="1"/>
</dbReference>
<dbReference type="Gene3D" id="1.10.10.10">
    <property type="entry name" value="Winged helix-like DNA-binding domain superfamily/Winged helix DNA-binding domain"/>
    <property type="match status" value="1"/>
</dbReference>
<dbReference type="Pfam" id="PF00155">
    <property type="entry name" value="Aminotran_1_2"/>
    <property type="match status" value="1"/>
</dbReference>
<evidence type="ECO:0000259" key="6">
    <source>
        <dbReference type="PROSITE" id="PS50949"/>
    </source>
</evidence>
<evidence type="ECO:0000256" key="5">
    <source>
        <dbReference type="ARBA" id="ARBA00023163"/>
    </source>
</evidence>
<dbReference type="InterPro" id="IPR000524">
    <property type="entry name" value="Tscrpt_reg_HTH_GntR"/>
</dbReference>
<dbReference type="SMART" id="SM00345">
    <property type="entry name" value="HTH_GNTR"/>
    <property type="match status" value="1"/>
</dbReference>
<dbReference type="CDD" id="cd00609">
    <property type="entry name" value="AAT_like"/>
    <property type="match status" value="1"/>
</dbReference>
<dbReference type="OrthoDB" id="9794015at2"/>
<dbReference type="InterPro" id="IPR004839">
    <property type="entry name" value="Aminotransferase_I/II_large"/>
</dbReference>
<dbReference type="AlphaFoldDB" id="A0A0T7FEK7"/>
<dbReference type="GO" id="GO:0003677">
    <property type="term" value="F:DNA binding"/>
    <property type="evidence" value="ECO:0007669"/>
    <property type="project" value="UniProtKB-KW"/>
</dbReference>
<dbReference type="InterPro" id="IPR036388">
    <property type="entry name" value="WH-like_DNA-bd_sf"/>
</dbReference>
<evidence type="ECO:0000256" key="4">
    <source>
        <dbReference type="ARBA" id="ARBA00023125"/>
    </source>
</evidence>
<dbReference type="SUPFAM" id="SSF53383">
    <property type="entry name" value="PLP-dependent transferases"/>
    <property type="match status" value="1"/>
</dbReference>
<dbReference type="Proteomes" id="UP000046176">
    <property type="component" value="Unassembled WGS sequence"/>
</dbReference>